<comment type="function">
    <text evidence="1 6">Catalyzes the O-sulfation of tyrosine residues within acidic motifs of polypeptides, using 3'-phosphoadenylyl sulfate (PAPS) as cosubstrate.</text>
</comment>
<reference evidence="7" key="1">
    <citation type="journal article" date="2010" name="Science">
        <title>Plasticity of animal genome architecture unmasked by rapid evolution of a pelagic tunicate.</title>
        <authorList>
            <person name="Denoeud F."/>
            <person name="Henriet S."/>
            <person name="Mungpakdee S."/>
            <person name="Aury J.M."/>
            <person name="Da Silva C."/>
            <person name="Brinkmann H."/>
            <person name="Mikhaleva J."/>
            <person name="Olsen L.C."/>
            <person name="Jubin C."/>
            <person name="Canestro C."/>
            <person name="Bouquet J.M."/>
            <person name="Danks G."/>
            <person name="Poulain J."/>
            <person name="Campsteijn C."/>
            <person name="Adamski M."/>
            <person name="Cross I."/>
            <person name="Yadetie F."/>
            <person name="Muffato M."/>
            <person name="Louis A."/>
            <person name="Butcher S."/>
            <person name="Tsagkogeorga G."/>
            <person name="Konrad A."/>
            <person name="Singh S."/>
            <person name="Jensen M.F."/>
            <person name="Cong E.H."/>
            <person name="Eikeseth-Otteraa H."/>
            <person name="Noel B."/>
            <person name="Anthouard V."/>
            <person name="Porcel B.M."/>
            <person name="Kachouri-Lafond R."/>
            <person name="Nishino A."/>
            <person name="Ugolini M."/>
            <person name="Chourrout P."/>
            <person name="Nishida H."/>
            <person name="Aasland R."/>
            <person name="Huzurbazar S."/>
            <person name="Westhof E."/>
            <person name="Delsuc F."/>
            <person name="Lehrach H."/>
            <person name="Reinhardt R."/>
            <person name="Weissenbach J."/>
            <person name="Roy S.W."/>
            <person name="Artiguenave F."/>
            <person name="Postlethwait J.H."/>
            <person name="Manak J.R."/>
            <person name="Thompson E.M."/>
            <person name="Jaillon O."/>
            <person name="Du Pasquier L."/>
            <person name="Boudinot P."/>
            <person name="Liberles D.A."/>
            <person name="Volff J.N."/>
            <person name="Philippe H."/>
            <person name="Lenhard B."/>
            <person name="Roest Crollius H."/>
            <person name="Wincker P."/>
            <person name="Chourrout D."/>
        </authorList>
    </citation>
    <scope>NUCLEOTIDE SEQUENCE [LARGE SCALE GENOMIC DNA]</scope>
</reference>
<dbReference type="GO" id="GO:0005794">
    <property type="term" value="C:Golgi apparatus"/>
    <property type="evidence" value="ECO:0007669"/>
    <property type="project" value="UniProtKB-ARBA"/>
</dbReference>
<evidence type="ECO:0000256" key="2">
    <source>
        <dbReference type="ARBA" id="ARBA00009988"/>
    </source>
</evidence>
<evidence type="ECO:0000313" key="7">
    <source>
        <dbReference type="EMBL" id="CBY20584.1"/>
    </source>
</evidence>
<dbReference type="EMBL" id="FN653015">
    <property type="protein sequence ID" value="CBY20584.1"/>
    <property type="molecule type" value="Genomic_DNA"/>
</dbReference>
<sequence>MNLSQSTCECDSREFIIEAVKKDGYRYDKKHPIVFVGGFPRSGTTLMRILIEINENIRCGPETHIIPHFISRWAQMRNTKRMADSGLTSSMYDALVAEFVLKVIVEHDRAAPQMCNKDPFVLRQMNLLSMPNMFPNSKYVLMLRDPRAIANSLQTRNIQITGVDNDSLESIFSNWNRNMRFMLGQCQRNEWKEHGAHKGKGNCIIVLYEDLVMSTESVMRKTMKFIGESFHPMMLDHTSGMDQIKVAPDEPSSDQISQPIYTSALNKWRNNLSEHSPDPKIREGLAYLQNMPTWRTLRKLYPTYNKAQRVTRSKNNWQKPHRV</sequence>
<dbReference type="InterPro" id="IPR026634">
    <property type="entry name" value="TPST-like"/>
</dbReference>
<dbReference type="OrthoDB" id="545675at2759"/>
<evidence type="ECO:0000256" key="6">
    <source>
        <dbReference type="RuleBase" id="RU365018"/>
    </source>
</evidence>
<dbReference type="Gene3D" id="3.40.50.300">
    <property type="entry name" value="P-loop containing nucleotide triphosphate hydrolases"/>
    <property type="match status" value="1"/>
</dbReference>
<evidence type="ECO:0000256" key="4">
    <source>
        <dbReference type="ARBA" id="ARBA00022679"/>
    </source>
</evidence>
<dbReference type="InterPro" id="IPR027417">
    <property type="entry name" value="P-loop_NTPase"/>
</dbReference>
<evidence type="ECO:0000313" key="8">
    <source>
        <dbReference type="Proteomes" id="UP000001307"/>
    </source>
</evidence>
<dbReference type="EC" id="2.8.2.20" evidence="3 6"/>
<dbReference type="AlphaFoldDB" id="E4WS51"/>
<proteinExistence type="inferred from homology"/>
<keyword evidence="4 6" id="KW-0808">Transferase</keyword>
<dbReference type="PANTHER" id="PTHR12788:SF10">
    <property type="entry name" value="PROTEIN-TYROSINE SULFOTRANSFERASE"/>
    <property type="match status" value="1"/>
</dbReference>
<comment type="similarity">
    <text evidence="2 6">Belongs to the protein sulfotransferase family.</text>
</comment>
<comment type="catalytic activity">
    <reaction evidence="5 6">
        <text>L-tyrosyl-[protein] + 3'-phosphoadenylyl sulfate = O-sulfo-L-tyrosine-[protein] + adenosine 3',5'-bisphosphate + H(+)</text>
        <dbReference type="Rhea" id="RHEA:16801"/>
        <dbReference type="Rhea" id="RHEA-COMP:10136"/>
        <dbReference type="Rhea" id="RHEA-COMP:11688"/>
        <dbReference type="ChEBI" id="CHEBI:15378"/>
        <dbReference type="ChEBI" id="CHEBI:46858"/>
        <dbReference type="ChEBI" id="CHEBI:58339"/>
        <dbReference type="ChEBI" id="CHEBI:58343"/>
        <dbReference type="ChEBI" id="CHEBI:65286"/>
        <dbReference type="EC" id="2.8.2.20"/>
    </reaction>
</comment>
<evidence type="ECO:0000256" key="1">
    <source>
        <dbReference type="ARBA" id="ARBA00003886"/>
    </source>
</evidence>
<dbReference type="Pfam" id="PF13469">
    <property type="entry name" value="Sulfotransfer_3"/>
    <property type="match status" value="1"/>
</dbReference>
<organism evidence="7">
    <name type="scientific">Oikopleura dioica</name>
    <name type="common">Tunicate</name>
    <dbReference type="NCBI Taxonomy" id="34765"/>
    <lineage>
        <taxon>Eukaryota</taxon>
        <taxon>Metazoa</taxon>
        <taxon>Chordata</taxon>
        <taxon>Tunicata</taxon>
        <taxon>Appendicularia</taxon>
        <taxon>Copelata</taxon>
        <taxon>Oikopleuridae</taxon>
        <taxon>Oikopleura</taxon>
    </lineage>
</organism>
<dbReference type="SUPFAM" id="SSF52540">
    <property type="entry name" value="P-loop containing nucleoside triphosphate hydrolases"/>
    <property type="match status" value="1"/>
</dbReference>
<dbReference type="Proteomes" id="UP000001307">
    <property type="component" value="Unassembled WGS sequence"/>
</dbReference>
<evidence type="ECO:0000256" key="3">
    <source>
        <dbReference type="ARBA" id="ARBA00013262"/>
    </source>
</evidence>
<name>E4WS51_OIKDI</name>
<dbReference type="PANTHER" id="PTHR12788">
    <property type="entry name" value="PROTEIN-TYROSINE SULFOTRANSFERASE 2"/>
    <property type="match status" value="1"/>
</dbReference>
<evidence type="ECO:0000256" key="5">
    <source>
        <dbReference type="ARBA" id="ARBA00048460"/>
    </source>
</evidence>
<accession>E4WS51</accession>
<dbReference type="GO" id="GO:0008476">
    <property type="term" value="F:protein-tyrosine sulfotransferase activity"/>
    <property type="evidence" value="ECO:0007669"/>
    <property type="project" value="UniProtKB-EC"/>
</dbReference>
<gene>
    <name evidence="7" type="ORF">GSOID_T00000585001</name>
</gene>
<keyword evidence="8" id="KW-1185">Reference proteome</keyword>
<protein>
    <recommendedName>
        <fullName evidence="3 6">Protein-tyrosine sulfotransferase</fullName>
        <ecNumber evidence="3 6">2.8.2.20</ecNumber>
    </recommendedName>
</protein>
<dbReference type="InParanoid" id="E4WS51"/>